<feature type="compositionally biased region" description="Low complexity" evidence="1">
    <location>
        <begin position="1"/>
        <end position="70"/>
    </location>
</feature>
<name>A0A8S9X442_APOLU</name>
<sequence length="151" mass="15226">MAAPTGAKPAGTTKTVAAKTPAATPASRTSTATKTAPTAAKTAAPTKTAAPAKTAAPKPKPAAPTVLKKPAAADKNAKDAPRGPIKRPVADKTKVPDKDAKPTEETVVVEPPMQEAIVSTTNGHIDVVENGVSHDESPIDVNSCPIVEAQN</sequence>
<accession>A0A8S9X442</accession>
<dbReference type="EMBL" id="WIXP02000010">
    <property type="protein sequence ID" value="KAF6203762.1"/>
    <property type="molecule type" value="Genomic_DNA"/>
</dbReference>
<comment type="caution">
    <text evidence="2">The sequence shown here is derived from an EMBL/GenBank/DDBJ whole genome shotgun (WGS) entry which is preliminary data.</text>
</comment>
<proteinExistence type="predicted"/>
<dbReference type="Proteomes" id="UP000466442">
    <property type="component" value="Unassembled WGS sequence"/>
</dbReference>
<gene>
    <name evidence="2" type="ORF">GE061_002097</name>
</gene>
<protein>
    <submittedName>
        <fullName evidence="2">Uncharacterized protein</fullName>
    </submittedName>
</protein>
<organism evidence="2 3">
    <name type="scientific">Apolygus lucorum</name>
    <name type="common">Small green plant bug</name>
    <name type="synonym">Lygocoris lucorum</name>
    <dbReference type="NCBI Taxonomy" id="248454"/>
    <lineage>
        <taxon>Eukaryota</taxon>
        <taxon>Metazoa</taxon>
        <taxon>Ecdysozoa</taxon>
        <taxon>Arthropoda</taxon>
        <taxon>Hexapoda</taxon>
        <taxon>Insecta</taxon>
        <taxon>Pterygota</taxon>
        <taxon>Neoptera</taxon>
        <taxon>Paraneoptera</taxon>
        <taxon>Hemiptera</taxon>
        <taxon>Heteroptera</taxon>
        <taxon>Panheteroptera</taxon>
        <taxon>Cimicomorpha</taxon>
        <taxon>Miridae</taxon>
        <taxon>Mirini</taxon>
        <taxon>Apolygus</taxon>
    </lineage>
</organism>
<reference evidence="2" key="1">
    <citation type="journal article" date="2021" name="Mol. Ecol. Resour.">
        <title>Apolygus lucorum genome provides insights into omnivorousness and mesophyll feeding.</title>
        <authorList>
            <person name="Liu Y."/>
            <person name="Liu H."/>
            <person name="Wang H."/>
            <person name="Huang T."/>
            <person name="Liu B."/>
            <person name="Yang B."/>
            <person name="Yin L."/>
            <person name="Li B."/>
            <person name="Zhang Y."/>
            <person name="Zhang S."/>
            <person name="Jiang F."/>
            <person name="Zhang X."/>
            <person name="Ren Y."/>
            <person name="Wang B."/>
            <person name="Wang S."/>
            <person name="Lu Y."/>
            <person name="Wu K."/>
            <person name="Fan W."/>
            <person name="Wang G."/>
        </authorList>
    </citation>
    <scope>NUCLEOTIDE SEQUENCE</scope>
    <source>
        <strain evidence="2">12Hb</strain>
    </source>
</reference>
<dbReference type="AlphaFoldDB" id="A0A8S9X442"/>
<feature type="region of interest" description="Disordered" evidence="1">
    <location>
        <begin position="131"/>
        <end position="151"/>
    </location>
</feature>
<evidence type="ECO:0000313" key="3">
    <source>
        <dbReference type="Proteomes" id="UP000466442"/>
    </source>
</evidence>
<feature type="compositionally biased region" description="Basic and acidic residues" evidence="1">
    <location>
        <begin position="88"/>
        <end position="104"/>
    </location>
</feature>
<feature type="region of interest" description="Disordered" evidence="1">
    <location>
        <begin position="1"/>
        <end position="114"/>
    </location>
</feature>
<evidence type="ECO:0000313" key="2">
    <source>
        <dbReference type="EMBL" id="KAF6203762.1"/>
    </source>
</evidence>
<keyword evidence="3" id="KW-1185">Reference proteome</keyword>
<feature type="compositionally biased region" description="Basic and acidic residues" evidence="1">
    <location>
        <begin position="71"/>
        <end position="81"/>
    </location>
</feature>
<evidence type="ECO:0000256" key="1">
    <source>
        <dbReference type="SAM" id="MobiDB-lite"/>
    </source>
</evidence>